<dbReference type="EMBL" id="LCSD01000031">
    <property type="protein sequence ID" value="KKW46206.1"/>
    <property type="molecule type" value="Genomic_DNA"/>
</dbReference>
<dbReference type="AlphaFoldDB" id="A0A0G1YSI7"/>
<proteinExistence type="predicted"/>
<name>A0A0G1YSI7_9BACT</name>
<sequence length="356" mass="37343">MLKGLLGKRRGKAIAVADIGGEGAGVAIIEAPAKGPVRVLAAERATLPPEERSSEANASGVIARLEEAAQKALAAYARRTEKPSPHVSAAYAIVRAPWTRSVAARAEAELPEGALVDDAAISAAARQALAADTKLDHAKILDASVVRIELNGYQTAKPEGKPARHIAVVALLSECDPAIRAGISETLVKTFACPPPTLRSGARALLAVLRENGLLREHCLIVETTSRATSLIAVRRGAVAEIAYVPEGTSSIVKRIAGDKMPEETLALIRMLSRGECETESCQAIKEAIARAEPELVKIFGDIDFAPFTITTRPFSPGILSAQKDLAHSLSLESGVNPDPALSVACALIPAEEQST</sequence>
<gene>
    <name evidence="1" type="ORF">UY98_C0031G0007</name>
</gene>
<reference evidence="1 2" key="1">
    <citation type="journal article" date="2015" name="Nature">
        <title>rRNA introns, odd ribosomes, and small enigmatic genomes across a large radiation of phyla.</title>
        <authorList>
            <person name="Brown C.T."/>
            <person name="Hug L.A."/>
            <person name="Thomas B.C."/>
            <person name="Sharon I."/>
            <person name="Castelle C.J."/>
            <person name="Singh A."/>
            <person name="Wilkins M.J."/>
            <person name="Williams K.H."/>
            <person name="Banfield J.F."/>
        </authorList>
    </citation>
    <scope>NUCLEOTIDE SEQUENCE [LARGE SCALE GENOMIC DNA]</scope>
</reference>
<evidence type="ECO:0000313" key="2">
    <source>
        <dbReference type="Proteomes" id="UP000034789"/>
    </source>
</evidence>
<dbReference type="Proteomes" id="UP000034789">
    <property type="component" value="Unassembled WGS sequence"/>
</dbReference>
<comment type="caution">
    <text evidence="1">The sequence shown here is derived from an EMBL/GenBank/DDBJ whole genome shotgun (WGS) entry which is preliminary data.</text>
</comment>
<evidence type="ECO:0000313" key="1">
    <source>
        <dbReference type="EMBL" id="KKW46206.1"/>
    </source>
</evidence>
<accession>A0A0G1YSI7</accession>
<evidence type="ECO:0008006" key="3">
    <source>
        <dbReference type="Google" id="ProtNLM"/>
    </source>
</evidence>
<protein>
    <recommendedName>
        <fullName evidence="3">SHS2 domain-containing protein</fullName>
    </recommendedName>
</protein>
<organism evidence="1 2">
    <name type="scientific">Candidatus Kaiserbacteria bacterium GW2011_GWA2_58_9</name>
    <dbReference type="NCBI Taxonomy" id="1618672"/>
    <lineage>
        <taxon>Bacteria</taxon>
        <taxon>Candidatus Kaiseribacteriota</taxon>
    </lineage>
</organism>